<dbReference type="HOGENOM" id="CLU_1625097_0_0_6"/>
<dbReference type="AlphaFoldDB" id="E4PL17"/>
<accession>E4PL17</accession>
<dbReference type="InterPro" id="IPR036116">
    <property type="entry name" value="FN3_sf"/>
</dbReference>
<protein>
    <submittedName>
        <fullName evidence="2">Fibronectin, type III domain protein</fullName>
    </submittedName>
</protein>
<dbReference type="EMBL" id="CP001978">
    <property type="protein sequence ID" value="ADP96059.1"/>
    <property type="molecule type" value="Genomic_DNA"/>
</dbReference>
<dbReference type="PROSITE" id="PS51257">
    <property type="entry name" value="PROKAR_LIPOPROTEIN"/>
    <property type="match status" value="1"/>
</dbReference>
<evidence type="ECO:0000313" key="2">
    <source>
        <dbReference type="EMBL" id="ADP96059.1"/>
    </source>
</evidence>
<dbReference type="CDD" id="cd00063">
    <property type="entry name" value="FN3"/>
    <property type="match status" value="1"/>
</dbReference>
<organism evidence="2 3">
    <name type="scientific">Marinobacter adhaerens (strain DSM 23420 / HP15)</name>
    <dbReference type="NCBI Taxonomy" id="225937"/>
    <lineage>
        <taxon>Bacteria</taxon>
        <taxon>Pseudomonadati</taxon>
        <taxon>Pseudomonadota</taxon>
        <taxon>Gammaproteobacteria</taxon>
        <taxon>Pseudomonadales</taxon>
        <taxon>Marinobacteraceae</taxon>
        <taxon>Marinobacter</taxon>
    </lineage>
</organism>
<reference evidence="3" key="2">
    <citation type="submission" date="2010-02" db="EMBL/GenBank/DDBJ databases">
        <title>Complete genome sequence of Marinobacter adhaerens type strain (HP15).</title>
        <authorList>
            <person name="Gaerdes A.A.M."/>
            <person name="Kaeppel E."/>
            <person name="Shezad A."/>
            <person name="Seebah S."/>
            <person name="Teeling H."/>
            <person name="Yarza P."/>
            <person name="Gloeckner F.O."/>
            <person name="Ullrich M.S."/>
        </authorList>
    </citation>
    <scope>NUCLEOTIDE SEQUENCE [LARGE SCALE GENOMIC DNA]</scope>
    <source>
        <strain evidence="3">DSM 23420 / HP15</strain>
    </source>
</reference>
<sequence>MRVTMTTSKTRQPHFFIFLLPVIAASFLLAACQEDSRAVSTSSDRASEIANSRLNKATDGLMTTLGQTRETGYTATEPKELTWTAPLTREDGSSLALGEIAEFRVYYRFRHQDNFKVIRIESPATTRLSLAEMAPGAYEFAITTVDIQGLESRRSTPVNVDLI</sequence>
<proteinExistence type="predicted"/>
<evidence type="ECO:0000313" key="3">
    <source>
        <dbReference type="Proteomes" id="UP000007077"/>
    </source>
</evidence>
<feature type="chain" id="PRO_5003187251" evidence="1">
    <location>
        <begin position="31"/>
        <end position="163"/>
    </location>
</feature>
<dbReference type="KEGG" id="mad:HP15_295"/>
<dbReference type="InterPro" id="IPR003961">
    <property type="entry name" value="FN3_dom"/>
</dbReference>
<dbReference type="Proteomes" id="UP000007077">
    <property type="component" value="Chromosome"/>
</dbReference>
<gene>
    <name evidence="2" type="ordered locus">HP15_295</name>
</gene>
<dbReference type="STRING" id="225937.HP15_295"/>
<feature type="signal peptide" evidence="1">
    <location>
        <begin position="1"/>
        <end position="30"/>
    </location>
</feature>
<keyword evidence="1" id="KW-0732">Signal</keyword>
<dbReference type="PATRIC" id="fig|225937.3.peg.289"/>
<reference evidence="2 3" key="1">
    <citation type="journal article" date="2010" name="Stand. Genomic Sci.">
        <title>Complete genome sequence of Marinobacter adhaerens type strain (HP15), a diatom-interacting marine microorganism.</title>
        <authorList>
            <person name="Gardes A."/>
            <person name="Kaeppel E."/>
            <person name="Shehzad A."/>
            <person name="Seebah S."/>
            <person name="Teeling H."/>
            <person name="Yarza P."/>
            <person name="Glockner F.O."/>
            <person name="Grossart H.P."/>
            <person name="Ullrich M.S."/>
        </authorList>
    </citation>
    <scope>NUCLEOTIDE SEQUENCE [LARGE SCALE GENOMIC DNA]</scope>
    <source>
        <strain evidence="3">DSM 23420 / HP15</strain>
    </source>
</reference>
<evidence type="ECO:0000256" key="1">
    <source>
        <dbReference type="SAM" id="SignalP"/>
    </source>
</evidence>
<dbReference type="SUPFAM" id="SSF49265">
    <property type="entry name" value="Fibronectin type III"/>
    <property type="match status" value="1"/>
</dbReference>
<name>E4PL17_MARAH</name>